<feature type="coiled-coil region" evidence="5">
    <location>
        <begin position="44"/>
        <end position="135"/>
    </location>
</feature>
<dbReference type="GO" id="GO:0015031">
    <property type="term" value="P:protein transport"/>
    <property type="evidence" value="ECO:0007669"/>
    <property type="project" value="UniProtKB-KW"/>
</dbReference>
<dbReference type="GO" id="GO:0008270">
    <property type="term" value="F:zinc ion binding"/>
    <property type="evidence" value="ECO:0007669"/>
    <property type="project" value="UniProtKB-KW"/>
</dbReference>
<evidence type="ECO:0000256" key="3">
    <source>
        <dbReference type="ARBA" id="ARBA00022833"/>
    </source>
</evidence>
<feature type="coiled-coil region" evidence="5">
    <location>
        <begin position="205"/>
        <end position="366"/>
    </location>
</feature>
<dbReference type="GO" id="GO:0005096">
    <property type="term" value="F:GTPase activator activity"/>
    <property type="evidence" value="ECO:0007669"/>
    <property type="project" value="InterPro"/>
</dbReference>
<dbReference type="SMART" id="SM00064">
    <property type="entry name" value="FYVE"/>
    <property type="match status" value="1"/>
</dbReference>
<dbReference type="CDD" id="cd15739">
    <property type="entry name" value="FYVE_RABE_unchar"/>
    <property type="match status" value="1"/>
</dbReference>
<evidence type="ECO:0000256" key="2">
    <source>
        <dbReference type="ARBA" id="ARBA00022771"/>
    </source>
</evidence>
<keyword evidence="5" id="KW-0175">Coiled coil</keyword>
<dbReference type="PROSITE" id="PS50089">
    <property type="entry name" value="ZF_RING_2"/>
    <property type="match status" value="1"/>
</dbReference>
<dbReference type="InterPro" id="IPR015390">
    <property type="entry name" value="Rabaptin_Rab5-bd_dom"/>
</dbReference>
<organism evidence="9">
    <name type="scientific">Musca domestica</name>
    <name type="common">House fly</name>
    <dbReference type="NCBI Taxonomy" id="7370"/>
    <lineage>
        <taxon>Eukaryota</taxon>
        <taxon>Metazoa</taxon>
        <taxon>Ecdysozoa</taxon>
        <taxon>Arthropoda</taxon>
        <taxon>Hexapoda</taxon>
        <taxon>Insecta</taxon>
        <taxon>Pterygota</taxon>
        <taxon>Neoptera</taxon>
        <taxon>Endopterygota</taxon>
        <taxon>Diptera</taxon>
        <taxon>Brachycera</taxon>
        <taxon>Muscomorpha</taxon>
        <taxon>Muscoidea</taxon>
        <taxon>Muscidae</taxon>
        <taxon>Musca</taxon>
    </lineage>
</organism>
<dbReference type="Proteomes" id="UP001652621">
    <property type="component" value="Unplaced"/>
</dbReference>
<keyword evidence="3" id="KW-0862">Zinc</keyword>
<feature type="region of interest" description="Disordered" evidence="6">
    <location>
        <begin position="1"/>
        <end position="37"/>
    </location>
</feature>
<keyword evidence="10" id="KW-1185">Reference proteome</keyword>
<evidence type="ECO:0000256" key="5">
    <source>
        <dbReference type="SAM" id="Coils"/>
    </source>
</evidence>
<reference evidence="11" key="2">
    <citation type="submission" date="2025-04" db="UniProtKB">
        <authorList>
            <consortium name="RefSeq"/>
        </authorList>
    </citation>
    <scope>IDENTIFICATION</scope>
    <source>
        <strain evidence="11">Aabys</strain>
    </source>
</reference>
<dbReference type="InterPro" id="IPR013083">
    <property type="entry name" value="Znf_RING/FYVE/PHD"/>
</dbReference>
<proteinExistence type="predicted"/>
<dbReference type="GO" id="GO:0006897">
    <property type="term" value="P:endocytosis"/>
    <property type="evidence" value="ECO:0007669"/>
    <property type="project" value="UniProtKB-KW"/>
</dbReference>
<dbReference type="PANTHER" id="PTHR31179:SF7">
    <property type="entry name" value="FYVE-TYPE DOMAIN-CONTAINING PROTEIN"/>
    <property type="match status" value="1"/>
</dbReference>
<dbReference type="SUPFAM" id="SSF57903">
    <property type="entry name" value="FYVE/PHD zinc finger"/>
    <property type="match status" value="1"/>
</dbReference>
<dbReference type="InterPro" id="IPR017455">
    <property type="entry name" value="Znf_FYVE-rel"/>
</dbReference>
<feature type="coiled-coil region" evidence="5">
    <location>
        <begin position="427"/>
        <end position="528"/>
    </location>
</feature>
<feature type="domain" description="FYVE-type" evidence="8">
    <location>
        <begin position="558"/>
        <end position="616"/>
    </location>
</feature>
<feature type="region of interest" description="Disordered" evidence="6">
    <location>
        <begin position="164"/>
        <end position="200"/>
    </location>
</feature>
<evidence type="ECO:0000313" key="9">
    <source>
        <dbReference type="EnsemblMetazoa" id="MDOA013101-PA"/>
    </source>
</evidence>
<dbReference type="eggNOG" id="KOG0993">
    <property type="taxonomic scope" value="Eukaryota"/>
</dbReference>
<evidence type="ECO:0000259" key="8">
    <source>
        <dbReference type="PROSITE" id="PS50178"/>
    </source>
</evidence>
<dbReference type="GO" id="GO:0008083">
    <property type="term" value="F:growth factor activity"/>
    <property type="evidence" value="ECO:0007669"/>
    <property type="project" value="InterPro"/>
</dbReference>
<dbReference type="AlphaFoldDB" id="A0A1I8N9Z8"/>
<feature type="compositionally biased region" description="Basic and acidic residues" evidence="6">
    <location>
        <begin position="183"/>
        <end position="195"/>
    </location>
</feature>
<dbReference type="VEuPathDB" id="VectorBase:MDOA013101"/>
<dbReference type="InterPro" id="IPR017907">
    <property type="entry name" value="Znf_RING_CS"/>
</dbReference>
<keyword evidence="2 4" id="KW-0863">Zinc-finger</keyword>
<accession>A0A1I8N9Z8</accession>
<dbReference type="STRING" id="7370.A0A1I8N9Z8"/>
<dbReference type="InterPro" id="IPR000306">
    <property type="entry name" value="Znf_FYVE"/>
</dbReference>
<dbReference type="Gene3D" id="1.20.5.730">
    <property type="entry name" value="Single helix bin"/>
    <property type="match status" value="1"/>
</dbReference>
<keyword evidence="1" id="KW-0479">Metal-binding</keyword>
<gene>
    <name evidence="9" type="primary">101892604</name>
    <name evidence="11" type="synonym">LOC101892604</name>
</gene>
<dbReference type="VEuPathDB" id="VectorBase:MDOMA2_011023"/>
<dbReference type="Pfam" id="PF01363">
    <property type="entry name" value="FYVE"/>
    <property type="match status" value="1"/>
</dbReference>
<evidence type="ECO:0000256" key="1">
    <source>
        <dbReference type="ARBA" id="ARBA00022723"/>
    </source>
</evidence>
<dbReference type="Gene3D" id="3.30.40.10">
    <property type="entry name" value="Zinc/RING finger domain, C3HC4 (zinc finger)"/>
    <property type="match status" value="1"/>
</dbReference>
<evidence type="ECO:0000256" key="6">
    <source>
        <dbReference type="SAM" id="MobiDB-lite"/>
    </source>
</evidence>
<dbReference type="GO" id="GO:0005769">
    <property type="term" value="C:early endosome"/>
    <property type="evidence" value="ECO:0007669"/>
    <property type="project" value="UniProtKB-SubCell"/>
</dbReference>
<dbReference type="InterPro" id="IPR001841">
    <property type="entry name" value="Znf_RING"/>
</dbReference>
<dbReference type="EnsemblMetazoa" id="MDOA013101-RA">
    <property type="protein sequence ID" value="MDOA013101-PA"/>
    <property type="gene ID" value="MDOA013101"/>
</dbReference>
<protein>
    <submittedName>
        <fullName evidence="11">Rab GTPase-binding effector protein 1</fullName>
    </submittedName>
</protein>
<evidence type="ECO:0000259" key="7">
    <source>
        <dbReference type="PROSITE" id="PS50089"/>
    </source>
</evidence>
<dbReference type="Pfam" id="PF09311">
    <property type="entry name" value="Rab5-bind"/>
    <property type="match status" value="1"/>
</dbReference>
<dbReference type="PROSITE" id="PS50178">
    <property type="entry name" value="ZF_FYVE"/>
    <property type="match status" value="1"/>
</dbReference>
<dbReference type="KEGG" id="mde:101892604"/>
<evidence type="ECO:0000313" key="10">
    <source>
        <dbReference type="Proteomes" id="UP001652621"/>
    </source>
</evidence>
<dbReference type="OrthoDB" id="79940at2759"/>
<reference evidence="9" key="1">
    <citation type="submission" date="2020-05" db="UniProtKB">
        <authorList>
            <consortium name="EnsemblMetazoa"/>
        </authorList>
    </citation>
    <scope>IDENTIFICATION</scope>
    <source>
        <strain evidence="9">Aabys</strain>
    </source>
</reference>
<feature type="domain" description="RING-type" evidence="7">
    <location>
        <begin position="564"/>
        <end position="612"/>
    </location>
</feature>
<dbReference type="RefSeq" id="XP_005178847.1">
    <property type="nucleotide sequence ID" value="XM_005178790.3"/>
</dbReference>
<dbReference type="InterPro" id="IPR011011">
    <property type="entry name" value="Znf_FYVE_PHD"/>
</dbReference>
<dbReference type="InterPro" id="IPR003914">
    <property type="entry name" value="Rabaptin"/>
</dbReference>
<name>A0A1I8N9Z8_MUSDO</name>
<dbReference type="GeneID" id="101892604"/>
<feature type="compositionally biased region" description="Polar residues" evidence="6">
    <location>
        <begin position="9"/>
        <end position="36"/>
    </location>
</feature>
<dbReference type="FunFam" id="1.20.5.730:FF:000005">
    <property type="entry name" value="RABaptiN (Rab effector)"/>
    <property type="match status" value="1"/>
</dbReference>
<evidence type="ECO:0000313" key="11">
    <source>
        <dbReference type="RefSeq" id="XP_005178847.1"/>
    </source>
</evidence>
<dbReference type="PROSITE" id="PS00518">
    <property type="entry name" value="ZF_RING_1"/>
    <property type="match status" value="1"/>
</dbReference>
<evidence type="ECO:0000256" key="4">
    <source>
        <dbReference type="PROSITE-ProRule" id="PRU00175"/>
    </source>
</evidence>
<dbReference type="PANTHER" id="PTHR31179">
    <property type="entry name" value="RAB GTPASE-BINDING EFFECTOR PROTEIN"/>
    <property type="match status" value="1"/>
</dbReference>
<sequence length="639" mass="73076">MEENEPKINKNTATGELQGQGSSQAAITQPIDSGTSDMVPRTQLLELQEENRKMLNNFNAQRAKLKELFVQKEQELNALKSKLTVMEIKAQEEISSLQQLVQETVEESAICKSELELLKQENQHILQENRQLQESLHSASTSTSQELSSLAPQVLNQVKKTIARIGKSGDPHNPSTGDTATDDANKSKNEGKYSQEDSEVLGSIVTQLQEEMKALKEKLREADEKLHTTNTSILGEDDPANTTKPLSPVTCENCNALEKDIEILKTNEAAKNEKLEKLKKQLEEIQKELEKEAELRAVLENQWQEKREAHKNEVHVLREQVTSNEQQLLELQQKFLETKDEVSRQLQRLDEEREKVNKHLELLQADNDFLSGRYLATAEEIESQYINLPNNVEELQEIILRQQQDLIQARLGCDYEKKRCVTSLDEIQILRDQLEASNSERTAYKKKVQTEIRSLQDRITQHMMTLQNCESAKVALERKEAEQNRQISAFRVEIIELNDQNEKLTKSLADAKTKIKNLQDDLATSEEVQKDFVQLSQTLQMNLEQLRHSDSEVRWQDDDDVSNCPACKSYFTVTVRKIHCRHCGHIYCDKCITKTVQSGPRKRPARVCDICHTLLKPHIAPYFSQESAVQSQQAASNNT</sequence>